<evidence type="ECO:0000313" key="2">
    <source>
        <dbReference type="EMBL" id="CAK9165900.1"/>
    </source>
</evidence>
<reference evidence="2 3" key="1">
    <citation type="submission" date="2024-02" db="EMBL/GenBank/DDBJ databases">
        <authorList>
            <person name="Vignale AGUSTIN F."/>
            <person name="Sosa J E."/>
            <person name="Modenutti C."/>
        </authorList>
    </citation>
    <scope>NUCLEOTIDE SEQUENCE [LARGE SCALE GENOMIC DNA]</scope>
</reference>
<comment type="caution">
    <text evidence="2">The sequence shown here is derived from an EMBL/GenBank/DDBJ whole genome shotgun (WGS) entry which is preliminary data.</text>
</comment>
<dbReference type="Proteomes" id="UP001642360">
    <property type="component" value="Unassembled WGS sequence"/>
</dbReference>
<organism evidence="2 3">
    <name type="scientific">Ilex paraguariensis</name>
    <name type="common">yerba mate</name>
    <dbReference type="NCBI Taxonomy" id="185542"/>
    <lineage>
        <taxon>Eukaryota</taxon>
        <taxon>Viridiplantae</taxon>
        <taxon>Streptophyta</taxon>
        <taxon>Embryophyta</taxon>
        <taxon>Tracheophyta</taxon>
        <taxon>Spermatophyta</taxon>
        <taxon>Magnoliopsida</taxon>
        <taxon>eudicotyledons</taxon>
        <taxon>Gunneridae</taxon>
        <taxon>Pentapetalae</taxon>
        <taxon>asterids</taxon>
        <taxon>campanulids</taxon>
        <taxon>Aquifoliales</taxon>
        <taxon>Aquifoliaceae</taxon>
        <taxon>Ilex</taxon>
    </lineage>
</organism>
<proteinExistence type="predicted"/>
<feature type="non-terminal residue" evidence="2">
    <location>
        <position position="75"/>
    </location>
</feature>
<feature type="region of interest" description="Disordered" evidence="1">
    <location>
        <begin position="1"/>
        <end position="23"/>
    </location>
</feature>
<protein>
    <submittedName>
        <fullName evidence="2">Uncharacterized protein</fullName>
    </submittedName>
</protein>
<gene>
    <name evidence="2" type="ORF">ILEXP_LOCUS35084</name>
</gene>
<sequence>MSRGDKKEEDGEEVSNKPPIYKEEGECVKAAIKELTVLTEEIVGDTTDLVEEDKGVEVPKEATTDADLSKQIEKT</sequence>
<evidence type="ECO:0000256" key="1">
    <source>
        <dbReference type="SAM" id="MobiDB-lite"/>
    </source>
</evidence>
<keyword evidence="3" id="KW-1185">Reference proteome</keyword>
<feature type="region of interest" description="Disordered" evidence="1">
    <location>
        <begin position="48"/>
        <end position="75"/>
    </location>
</feature>
<feature type="compositionally biased region" description="Basic and acidic residues" evidence="1">
    <location>
        <begin position="52"/>
        <end position="75"/>
    </location>
</feature>
<evidence type="ECO:0000313" key="3">
    <source>
        <dbReference type="Proteomes" id="UP001642360"/>
    </source>
</evidence>
<dbReference type="AlphaFoldDB" id="A0ABC8T908"/>
<dbReference type="EMBL" id="CAUOFW020004491">
    <property type="protein sequence ID" value="CAK9165900.1"/>
    <property type="molecule type" value="Genomic_DNA"/>
</dbReference>
<accession>A0ABC8T908</accession>
<name>A0ABC8T908_9AQUA</name>